<dbReference type="Proteomes" id="UP000092444">
    <property type="component" value="Unassembled WGS sequence"/>
</dbReference>
<sequence length="131" mass="15359">MKKCPKYRLTFATLAYLVTAAILNMAMFSLLQHIFIGSKICKIIARPDVRKRQNYRMILFMLTRKQFIKATCSHESQLNEGLQKIGQTRHFIFLIIYKNQRVLFSTPSIQTLVFCEEPKLADKILPQYQVD</sequence>
<dbReference type="EMBL" id="CCAG010010810">
    <property type="status" value="NOT_ANNOTATED_CDS"/>
    <property type="molecule type" value="Genomic_DNA"/>
</dbReference>
<evidence type="ECO:0000313" key="2">
    <source>
        <dbReference type="EnsemblMetazoa" id="GMOY014207.P1365"/>
    </source>
</evidence>
<keyword evidence="1" id="KW-0812">Transmembrane</keyword>
<accession>A0ABK9NGF7</accession>
<reference evidence="2" key="1">
    <citation type="submission" date="2025-05" db="UniProtKB">
        <authorList>
            <consortium name="EnsemblMetazoa"/>
        </authorList>
    </citation>
    <scope>IDENTIFICATION</scope>
    <source>
        <strain evidence="2">Yale</strain>
    </source>
</reference>
<organism evidence="2 3">
    <name type="scientific">Glossina morsitans morsitans</name>
    <name type="common">Savannah tsetse fly</name>
    <dbReference type="NCBI Taxonomy" id="37546"/>
    <lineage>
        <taxon>Eukaryota</taxon>
        <taxon>Metazoa</taxon>
        <taxon>Ecdysozoa</taxon>
        <taxon>Arthropoda</taxon>
        <taxon>Hexapoda</taxon>
        <taxon>Insecta</taxon>
        <taxon>Pterygota</taxon>
        <taxon>Neoptera</taxon>
        <taxon>Endopterygota</taxon>
        <taxon>Diptera</taxon>
        <taxon>Brachycera</taxon>
        <taxon>Muscomorpha</taxon>
        <taxon>Hippoboscoidea</taxon>
        <taxon>Glossinidae</taxon>
        <taxon>Glossina</taxon>
    </lineage>
</organism>
<keyword evidence="1" id="KW-1133">Transmembrane helix</keyword>
<keyword evidence="3" id="KW-1185">Reference proteome</keyword>
<keyword evidence="1" id="KW-0472">Membrane</keyword>
<name>A0ABK9NGF7_GLOMM</name>
<evidence type="ECO:0000256" key="1">
    <source>
        <dbReference type="SAM" id="Phobius"/>
    </source>
</evidence>
<protein>
    <submittedName>
        <fullName evidence="2">Uncharacterized protein</fullName>
    </submittedName>
</protein>
<proteinExistence type="predicted"/>
<evidence type="ECO:0000313" key="3">
    <source>
        <dbReference type="Proteomes" id="UP000092444"/>
    </source>
</evidence>
<dbReference type="EnsemblMetazoa" id="GMOY014207.R1365">
    <property type="protein sequence ID" value="GMOY014207.P1365"/>
    <property type="gene ID" value="GMOY014207"/>
</dbReference>
<feature type="transmembrane region" description="Helical" evidence="1">
    <location>
        <begin position="12"/>
        <end position="36"/>
    </location>
</feature>